<evidence type="ECO:0000313" key="2">
    <source>
        <dbReference type="EMBL" id="RDB31414.1"/>
    </source>
</evidence>
<dbReference type="AlphaFoldDB" id="A0A369KI19"/>
<reference evidence="2 3" key="1">
    <citation type="submission" date="2018-07" db="EMBL/GenBank/DDBJ databases">
        <title>Comparative genomics of the Candidatus Parilichlamydiaceae reveals evidence of convergent evolution and genome reduction in the phylum Chlamydiae.</title>
        <authorList>
            <person name="Taylor-Brown A."/>
            <person name="Polkinghorne A."/>
        </authorList>
    </citation>
    <scope>NUCLEOTIDE SEQUENCE [LARGE SCALE GENOMIC DNA]</scope>
    <source>
        <strain evidence="2 3">Hat2</strain>
    </source>
</reference>
<name>A0A369KI19_9BACT</name>
<keyword evidence="3" id="KW-1185">Reference proteome</keyword>
<sequence>MGGLIKYTEDDYESSLTNEQLSRRFRSRFDLVLYAIEETRKAIVSGRGKTVVGNLPFEVLKELAEKPEEEVTSVAHRPRLKVRKMTTTEKRIASSSSRRRNWMEESLPNHS</sequence>
<evidence type="ECO:0000256" key="1">
    <source>
        <dbReference type="SAM" id="MobiDB-lite"/>
    </source>
</evidence>
<comment type="caution">
    <text evidence="2">The sequence shown here is derived from an EMBL/GenBank/DDBJ whole genome shotgun (WGS) entry which is preliminary data.</text>
</comment>
<dbReference type="Proteomes" id="UP000253816">
    <property type="component" value="Unassembled WGS sequence"/>
</dbReference>
<evidence type="ECO:0000313" key="3">
    <source>
        <dbReference type="Proteomes" id="UP000253816"/>
    </source>
</evidence>
<dbReference type="RefSeq" id="WP_114544465.1">
    <property type="nucleotide sequence ID" value="NZ_QQBG01000017.1"/>
</dbReference>
<dbReference type="EMBL" id="QQBG01000017">
    <property type="protein sequence ID" value="RDB31414.1"/>
    <property type="molecule type" value="Genomic_DNA"/>
</dbReference>
<gene>
    <name evidence="2" type="ORF">HAT2_00481</name>
</gene>
<feature type="region of interest" description="Disordered" evidence="1">
    <location>
        <begin position="85"/>
        <end position="111"/>
    </location>
</feature>
<proteinExistence type="predicted"/>
<organism evidence="2 3">
    <name type="scientific">Candidatus Similichlamydia laticola</name>
    <dbReference type="NCBI Taxonomy" id="2170265"/>
    <lineage>
        <taxon>Bacteria</taxon>
        <taxon>Pseudomonadati</taxon>
        <taxon>Chlamydiota</taxon>
        <taxon>Chlamydiia</taxon>
        <taxon>Parachlamydiales</taxon>
        <taxon>Candidatus Parilichlamydiaceae</taxon>
        <taxon>Candidatus Similichlamydia</taxon>
    </lineage>
</organism>
<dbReference type="OrthoDB" id="22089at2"/>
<accession>A0A369KI19</accession>
<protein>
    <submittedName>
        <fullName evidence="2">Uncharacterized protein</fullName>
    </submittedName>
</protein>